<dbReference type="Pfam" id="PF13197">
    <property type="entry name" value="DUF4013"/>
    <property type="match status" value="1"/>
</dbReference>
<comment type="caution">
    <text evidence="2">The sequence shown here is derived from an EMBL/GenBank/DDBJ whole genome shotgun (WGS) entry which is preliminary data.</text>
</comment>
<evidence type="ECO:0000313" key="2">
    <source>
        <dbReference type="EMBL" id="EMA07037.1"/>
    </source>
</evidence>
<dbReference type="OrthoDB" id="107590at2157"/>
<reference evidence="2 3" key="1">
    <citation type="journal article" date="2014" name="PLoS Genet.">
        <title>Phylogenetically driven sequencing of extremely halophilic archaea reveals strategies for static and dynamic osmo-response.</title>
        <authorList>
            <person name="Becker E.A."/>
            <person name="Seitzer P.M."/>
            <person name="Tritt A."/>
            <person name="Larsen D."/>
            <person name="Krusor M."/>
            <person name="Yao A.I."/>
            <person name="Wu D."/>
            <person name="Madern D."/>
            <person name="Eisen J.A."/>
            <person name="Darling A.E."/>
            <person name="Facciotti M.T."/>
        </authorList>
    </citation>
    <scope>NUCLEOTIDE SEQUENCE [LARGE SCALE GENOMIC DNA]</scope>
    <source>
        <strain evidence="2 3">ATCC 29715</strain>
    </source>
</reference>
<sequence length="212" mass="22291">MLIGGVLLVFFFLLIPVFAFNGYLLRVIGTTVEGESEPPAWDDWGELIIDGIKFSIVGLVYSIVPIAVIFGVGSVLLGLGGAAGESGGGIIAGFGLMTMLLLIPVLFLVYYIVPAALANMAVEGSLSAAFDFSLLKNVVLTSDYFIAVLMPIVVGIITNIVSNILAITVIGLVLVPFVTYYGQVAVFRMFGTAFASQTNKNAQQVTGPTTSV</sequence>
<protein>
    <recommendedName>
        <fullName evidence="4">DUF4013 domain-containing protein</fullName>
    </recommendedName>
</protein>
<dbReference type="EMBL" id="AOLQ01000040">
    <property type="protein sequence ID" value="EMA07037.1"/>
    <property type="molecule type" value="Genomic_DNA"/>
</dbReference>
<accession>M0JD53</accession>
<feature type="transmembrane region" description="Helical" evidence="1">
    <location>
        <begin position="133"/>
        <end position="157"/>
    </location>
</feature>
<evidence type="ECO:0000256" key="1">
    <source>
        <dbReference type="SAM" id="Phobius"/>
    </source>
</evidence>
<dbReference type="Proteomes" id="UP000011534">
    <property type="component" value="Unassembled WGS sequence"/>
</dbReference>
<feature type="transmembrane region" description="Helical" evidence="1">
    <location>
        <begin position="164"/>
        <end position="182"/>
    </location>
</feature>
<dbReference type="PATRIC" id="fig|662477.6.peg.2009"/>
<feature type="transmembrane region" description="Helical" evidence="1">
    <location>
        <begin position="91"/>
        <end position="113"/>
    </location>
</feature>
<name>M0JD53_HALVA</name>
<keyword evidence="1" id="KW-1133">Transmembrane helix</keyword>
<evidence type="ECO:0000313" key="3">
    <source>
        <dbReference type="Proteomes" id="UP000011534"/>
    </source>
</evidence>
<organism evidence="2 3">
    <name type="scientific">Haloarcula vallismortis ATCC 29715</name>
    <dbReference type="NCBI Taxonomy" id="662477"/>
    <lineage>
        <taxon>Archaea</taxon>
        <taxon>Methanobacteriati</taxon>
        <taxon>Methanobacteriota</taxon>
        <taxon>Stenosarchaea group</taxon>
        <taxon>Halobacteria</taxon>
        <taxon>Halobacteriales</taxon>
        <taxon>Haloarculaceae</taxon>
        <taxon>Haloarcula</taxon>
    </lineage>
</organism>
<dbReference type="AlphaFoldDB" id="M0JD53"/>
<proteinExistence type="predicted"/>
<feature type="transmembrane region" description="Helical" evidence="1">
    <location>
        <begin position="54"/>
        <end position="79"/>
    </location>
</feature>
<keyword evidence="1" id="KW-0812">Transmembrane</keyword>
<keyword evidence="1" id="KW-0472">Membrane</keyword>
<keyword evidence="3" id="KW-1185">Reference proteome</keyword>
<dbReference type="InterPro" id="IPR025098">
    <property type="entry name" value="DUF4013"/>
</dbReference>
<gene>
    <name evidence="2" type="ORF">C437_10396</name>
</gene>
<evidence type="ECO:0008006" key="4">
    <source>
        <dbReference type="Google" id="ProtNLM"/>
    </source>
</evidence>